<evidence type="ECO:0000313" key="5">
    <source>
        <dbReference type="EMBL" id="MFC5216614.1"/>
    </source>
</evidence>
<reference evidence="6" key="1">
    <citation type="journal article" date="2019" name="Int. J. Syst. Evol. Microbiol.">
        <title>The Global Catalogue of Microorganisms (GCM) 10K type strain sequencing project: providing services to taxonomists for standard genome sequencing and annotation.</title>
        <authorList>
            <consortium name="The Broad Institute Genomics Platform"/>
            <consortium name="The Broad Institute Genome Sequencing Center for Infectious Disease"/>
            <person name="Wu L."/>
            <person name="Ma J."/>
        </authorList>
    </citation>
    <scope>NUCLEOTIDE SEQUENCE [LARGE SCALE GENOMIC DNA]</scope>
    <source>
        <strain evidence="6">KCTC 42586</strain>
    </source>
</reference>
<proteinExistence type="predicted"/>
<dbReference type="SUPFAM" id="SSF55781">
    <property type="entry name" value="GAF domain-like"/>
    <property type="match status" value="1"/>
</dbReference>
<dbReference type="Gene3D" id="3.30.450.40">
    <property type="match status" value="1"/>
</dbReference>
<dbReference type="PROSITE" id="PS50043">
    <property type="entry name" value="HTH_LUXR_2"/>
    <property type="match status" value="1"/>
</dbReference>
<dbReference type="CDD" id="cd06170">
    <property type="entry name" value="LuxR_C_like"/>
    <property type="match status" value="1"/>
</dbReference>
<dbReference type="InterPro" id="IPR016032">
    <property type="entry name" value="Sig_transdc_resp-reg_C-effctor"/>
</dbReference>
<dbReference type="Pfam" id="PF00196">
    <property type="entry name" value="GerE"/>
    <property type="match status" value="1"/>
</dbReference>
<sequence length="356" mass="38366">MNHSTRARAYERVARLTGAQLDLPTFLDEASSVLAHALPHDSACWHTMDPATLIETGFHLEDMPHAPDADVAALAYLPDDFNSFVSLARADRHSGVLTAVTGGRPERSRRYRELLRPHNVTGELRTSCVVDGTCWGNFAFFREAPADFTEEEQDFAHDLASLLGAGFRGAVVQARSNGATVEFWPGLLLFDEGRRIESATAPARHWLDELGCHGPLDEAPLPYALLMAAERARSSAADASVRVRGQSGGWVELHASPASGGAPGRIAVILQSATAPSVVPLLSAAYGLTPRERELIDLVLQGCGTGEIATRLFISPHTVQGHLKSIFAKTGVRSRRELVTRVFVPDRSTSGSTSAD</sequence>
<dbReference type="SMART" id="SM00421">
    <property type="entry name" value="HTH_LUXR"/>
    <property type="match status" value="1"/>
</dbReference>
<gene>
    <name evidence="5" type="ORF">ACFPQ9_22480</name>
</gene>
<keyword evidence="3" id="KW-0804">Transcription</keyword>
<keyword evidence="2" id="KW-0238">DNA-binding</keyword>
<dbReference type="PANTHER" id="PTHR44688:SF16">
    <property type="entry name" value="DNA-BINDING TRANSCRIPTIONAL ACTIVATOR DEVR_DOSR"/>
    <property type="match status" value="1"/>
</dbReference>
<dbReference type="PRINTS" id="PR00038">
    <property type="entry name" value="HTHLUXR"/>
</dbReference>
<dbReference type="PROSITE" id="PS00622">
    <property type="entry name" value="HTH_LUXR_1"/>
    <property type="match status" value="1"/>
</dbReference>
<comment type="caution">
    <text evidence="5">The sequence shown here is derived from an EMBL/GenBank/DDBJ whole genome shotgun (WGS) entry which is preliminary data.</text>
</comment>
<name>A0ABW0CM26_STRCD</name>
<keyword evidence="6" id="KW-1185">Reference proteome</keyword>
<evidence type="ECO:0000259" key="4">
    <source>
        <dbReference type="PROSITE" id="PS50043"/>
    </source>
</evidence>
<keyword evidence="1" id="KW-0805">Transcription regulation</keyword>
<accession>A0ABW0CM26</accession>
<evidence type="ECO:0000256" key="2">
    <source>
        <dbReference type="ARBA" id="ARBA00023125"/>
    </source>
</evidence>
<dbReference type="RefSeq" id="WP_380855938.1">
    <property type="nucleotide sequence ID" value="NZ_JBHSKM010000016.1"/>
</dbReference>
<dbReference type="Gene3D" id="1.10.10.10">
    <property type="entry name" value="Winged helix-like DNA-binding domain superfamily/Winged helix DNA-binding domain"/>
    <property type="match status" value="1"/>
</dbReference>
<dbReference type="SUPFAM" id="SSF46894">
    <property type="entry name" value="C-terminal effector domain of the bipartite response regulators"/>
    <property type="match status" value="1"/>
</dbReference>
<organism evidence="5 6">
    <name type="scientific">Streptomyces coerulescens</name>
    <dbReference type="NCBI Taxonomy" id="29304"/>
    <lineage>
        <taxon>Bacteria</taxon>
        <taxon>Bacillati</taxon>
        <taxon>Actinomycetota</taxon>
        <taxon>Actinomycetes</taxon>
        <taxon>Kitasatosporales</taxon>
        <taxon>Streptomycetaceae</taxon>
        <taxon>Streptomyces</taxon>
    </lineage>
</organism>
<dbReference type="InterPro" id="IPR036388">
    <property type="entry name" value="WH-like_DNA-bd_sf"/>
</dbReference>
<dbReference type="InterPro" id="IPR029016">
    <property type="entry name" value="GAF-like_dom_sf"/>
</dbReference>
<evidence type="ECO:0000256" key="1">
    <source>
        <dbReference type="ARBA" id="ARBA00023015"/>
    </source>
</evidence>
<feature type="domain" description="HTH luxR-type" evidence="4">
    <location>
        <begin position="281"/>
        <end position="346"/>
    </location>
</feature>
<protein>
    <submittedName>
        <fullName evidence="5">LuxR C-terminal-related transcriptional regulator</fullName>
    </submittedName>
</protein>
<dbReference type="InterPro" id="IPR000792">
    <property type="entry name" value="Tscrpt_reg_LuxR_C"/>
</dbReference>
<dbReference type="Proteomes" id="UP001596263">
    <property type="component" value="Unassembled WGS sequence"/>
</dbReference>
<dbReference type="PANTHER" id="PTHR44688">
    <property type="entry name" value="DNA-BINDING TRANSCRIPTIONAL ACTIVATOR DEVR_DOSR"/>
    <property type="match status" value="1"/>
</dbReference>
<evidence type="ECO:0000256" key="3">
    <source>
        <dbReference type="ARBA" id="ARBA00023163"/>
    </source>
</evidence>
<evidence type="ECO:0000313" key="6">
    <source>
        <dbReference type="Proteomes" id="UP001596263"/>
    </source>
</evidence>
<dbReference type="EMBL" id="JBHSKM010000016">
    <property type="protein sequence ID" value="MFC5216614.1"/>
    <property type="molecule type" value="Genomic_DNA"/>
</dbReference>